<dbReference type="EMBL" id="LAZL01000010">
    <property type="protein sequence ID" value="KMT65695.1"/>
    <property type="molecule type" value="Genomic_DNA"/>
</dbReference>
<keyword evidence="6" id="KW-1003">Cell membrane</keyword>
<proteinExistence type="inferred from homology"/>
<evidence type="ECO:0000313" key="7">
    <source>
        <dbReference type="EMBL" id="KMT65695.1"/>
    </source>
</evidence>
<keyword evidence="5 6" id="KW-0472">Membrane</keyword>
<dbReference type="InterPro" id="IPR002781">
    <property type="entry name" value="TM_pro_TauE-like"/>
</dbReference>
<feature type="transmembrane region" description="Helical" evidence="6">
    <location>
        <begin position="200"/>
        <end position="219"/>
    </location>
</feature>
<feature type="transmembrane region" description="Helical" evidence="6">
    <location>
        <begin position="126"/>
        <end position="151"/>
    </location>
</feature>
<feature type="transmembrane region" description="Helical" evidence="6">
    <location>
        <begin position="231"/>
        <end position="250"/>
    </location>
</feature>
<dbReference type="InterPro" id="IPR051598">
    <property type="entry name" value="TSUP/Inactive_protease-like"/>
</dbReference>
<dbReference type="PATRIC" id="fig|1513271.3.peg.1703"/>
<accession>A0A0J8GSB7</accession>
<keyword evidence="4 6" id="KW-1133">Transmembrane helix</keyword>
<dbReference type="Pfam" id="PF01925">
    <property type="entry name" value="TauE"/>
    <property type="match status" value="1"/>
</dbReference>
<evidence type="ECO:0000256" key="4">
    <source>
        <dbReference type="ARBA" id="ARBA00022989"/>
    </source>
</evidence>
<evidence type="ECO:0000313" key="8">
    <source>
        <dbReference type="Proteomes" id="UP000037600"/>
    </source>
</evidence>
<evidence type="ECO:0000256" key="1">
    <source>
        <dbReference type="ARBA" id="ARBA00004141"/>
    </source>
</evidence>
<keyword evidence="3 6" id="KW-0812">Transmembrane</keyword>
<feature type="transmembrane region" description="Helical" evidence="6">
    <location>
        <begin position="40"/>
        <end position="58"/>
    </location>
</feature>
<dbReference type="PANTHER" id="PTHR43701">
    <property type="entry name" value="MEMBRANE TRANSPORTER PROTEIN MJ0441-RELATED"/>
    <property type="match status" value="1"/>
</dbReference>
<evidence type="ECO:0000256" key="3">
    <source>
        <dbReference type="ARBA" id="ARBA00022692"/>
    </source>
</evidence>
<keyword evidence="8" id="KW-1185">Reference proteome</keyword>
<dbReference type="PANTHER" id="PTHR43701:SF2">
    <property type="entry name" value="MEMBRANE TRANSPORTER PROTEIN YJNA-RELATED"/>
    <property type="match status" value="1"/>
</dbReference>
<dbReference type="RefSeq" id="WP_048691557.1">
    <property type="nucleotide sequence ID" value="NZ_KQ130487.1"/>
</dbReference>
<dbReference type="AlphaFoldDB" id="A0A0J8GSB7"/>
<feature type="transmembrane region" description="Helical" evidence="6">
    <location>
        <begin position="95"/>
        <end position="114"/>
    </location>
</feature>
<organism evidence="7 8">
    <name type="scientific">Catenovulum maritimum</name>
    <dbReference type="NCBI Taxonomy" id="1513271"/>
    <lineage>
        <taxon>Bacteria</taxon>
        <taxon>Pseudomonadati</taxon>
        <taxon>Pseudomonadota</taxon>
        <taxon>Gammaproteobacteria</taxon>
        <taxon>Alteromonadales</taxon>
        <taxon>Alteromonadaceae</taxon>
        <taxon>Catenovulum</taxon>
    </lineage>
</organism>
<sequence>MFIAIFAAIFIGMSMAILGSGGAILTVPLLVYVFEQPEKLAIASSLLIVAVIAGFNLLPRLFNKQIDWKLAITFSIFSSLGTKLGVSLAEIAMPWLQMLLFSIITAIAALRLITTELPTAKITINYWKVIISAILIGITTGFVGVGGGFLIVPVLIILANLNLASAVSSSLLIIFINAIYGFSQYQKLVVQLNLDFNWQLIGLISFFGLIGSFFAQPLGARLPAKVVKMSFAYLLLIVSAGILLQTSVSLL</sequence>
<feature type="transmembrane region" description="Helical" evidence="6">
    <location>
        <begin position="157"/>
        <end position="180"/>
    </location>
</feature>
<name>A0A0J8GSB7_9ALTE</name>
<feature type="transmembrane region" description="Helical" evidence="6">
    <location>
        <begin position="7"/>
        <end position="34"/>
    </location>
</feature>
<gene>
    <name evidence="7" type="ORF">XM47_08355</name>
</gene>
<evidence type="ECO:0000256" key="2">
    <source>
        <dbReference type="ARBA" id="ARBA00009142"/>
    </source>
</evidence>
<dbReference type="GO" id="GO:0005886">
    <property type="term" value="C:plasma membrane"/>
    <property type="evidence" value="ECO:0007669"/>
    <property type="project" value="UniProtKB-SubCell"/>
</dbReference>
<dbReference type="Proteomes" id="UP000037600">
    <property type="component" value="Unassembled WGS sequence"/>
</dbReference>
<reference evidence="7 8" key="1">
    <citation type="submission" date="2015-04" db="EMBL/GenBank/DDBJ databases">
        <title>Draft Genome Sequence of the Novel Agar-Digesting Marine Bacterium Q1.</title>
        <authorList>
            <person name="Li Y."/>
            <person name="Li D."/>
            <person name="Chen G."/>
            <person name="Du Z."/>
        </authorList>
    </citation>
    <scope>NUCLEOTIDE SEQUENCE [LARGE SCALE GENOMIC DNA]</scope>
    <source>
        <strain evidence="7 8">Q1</strain>
    </source>
</reference>
<comment type="caution">
    <text evidence="7">The sequence shown here is derived from an EMBL/GenBank/DDBJ whole genome shotgun (WGS) entry which is preliminary data.</text>
</comment>
<evidence type="ECO:0000256" key="5">
    <source>
        <dbReference type="ARBA" id="ARBA00023136"/>
    </source>
</evidence>
<evidence type="ECO:0000256" key="6">
    <source>
        <dbReference type="RuleBase" id="RU363041"/>
    </source>
</evidence>
<comment type="subcellular location">
    <subcellularLocation>
        <location evidence="6">Cell membrane</location>
        <topology evidence="6">Multi-pass membrane protein</topology>
    </subcellularLocation>
    <subcellularLocation>
        <location evidence="1">Membrane</location>
        <topology evidence="1">Multi-pass membrane protein</topology>
    </subcellularLocation>
</comment>
<comment type="similarity">
    <text evidence="2 6">Belongs to the 4-toluene sulfonate uptake permease (TSUP) (TC 2.A.102) family.</text>
</comment>
<dbReference type="STRING" id="1513271.XM47_08355"/>
<protein>
    <recommendedName>
        <fullName evidence="6">Probable membrane transporter protein</fullName>
    </recommendedName>
</protein>
<dbReference type="OrthoDB" id="8559161at2"/>